<gene>
    <name evidence="17" type="ORF">V1264_022024</name>
</gene>
<dbReference type="SUPFAM" id="SSF81321">
    <property type="entry name" value="Family A G protein-coupled receptor-like"/>
    <property type="match status" value="1"/>
</dbReference>
<accession>A0AAN9FWQ2</accession>
<evidence type="ECO:0000256" key="6">
    <source>
        <dbReference type="ARBA" id="ARBA00022989"/>
    </source>
</evidence>
<evidence type="ECO:0000256" key="1">
    <source>
        <dbReference type="ARBA" id="ARBA00004651"/>
    </source>
</evidence>
<dbReference type="SMART" id="SM00034">
    <property type="entry name" value="CLECT"/>
    <property type="match status" value="1"/>
</dbReference>
<protein>
    <recommendedName>
        <fullName evidence="19">G-protein coupled receptor GRL101</fullName>
    </recommendedName>
</protein>
<proteinExistence type="predicted"/>
<feature type="domain" description="G-protein coupled receptors family 1 profile" evidence="16">
    <location>
        <begin position="898"/>
        <end position="1158"/>
    </location>
</feature>
<dbReference type="InterPro" id="IPR032675">
    <property type="entry name" value="LRR_dom_sf"/>
</dbReference>
<evidence type="ECO:0000259" key="16">
    <source>
        <dbReference type="PROSITE" id="PS50262"/>
    </source>
</evidence>
<dbReference type="SMART" id="SM00192">
    <property type="entry name" value="LDLa"/>
    <property type="match status" value="5"/>
</dbReference>
<feature type="disulfide bond" evidence="12">
    <location>
        <begin position="591"/>
        <end position="606"/>
    </location>
</feature>
<dbReference type="Pfam" id="PF00001">
    <property type="entry name" value="7tm_1"/>
    <property type="match status" value="1"/>
</dbReference>
<evidence type="ECO:0000256" key="4">
    <source>
        <dbReference type="ARBA" id="ARBA00022692"/>
    </source>
</evidence>
<feature type="transmembrane region" description="Helical" evidence="13">
    <location>
        <begin position="1140"/>
        <end position="1164"/>
    </location>
</feature>
<evidence type="ECO:0000256" key="9">
    <source>
        <dbReference type="ARBA" id="ARBA00023157"/>
    </source>
</evidence>
<evidence type="ECO:0000259" key="15">
    <source>
        <dbReference type="PROSITE" id="PS50041"/>
    </source>
</evidence>
<evidence type="ECO:0000256" key="3">
    <source>
        <dbReference type="ARBA" id="ARBA00022614"/>
    </source>
</evidence>
<dbReference type="Gene3D" id="3.10.100.10">
    <property type="entry name" value="Mannose-Binding Protein A, subunit A"/>
    <property type="match status" value="1"/>
</dbReference>
<keyword evidence="11" id="KW-0807">Transducer</keyword>
<dbReference type="EMBL" id="JBAMIC010004070">
    <property type="protein sequence ID" value="KAK7088053.1"/>
    <property type="molecule type" value="Genomic_DNA"/>
</dbReference>
<evidence type="ECO:0000256" key="12">
    <source>
        <dbReference type="PROSITE-ProRule" id="PRU00124"/>
    </source>
</evidence>
<feature type="disulfide bond" evidence="12">
    <location>
        <begin position="611"/>
        <end position="623"/>
    </location>
</feature>
<dbReference type="CDD" id="cd00037">
    <property type="entry name" value="CLECT"/>
    <property type="match status" value="1"/>
</dbReference>
<dbReference type="SUPFAM" id="SSF49854">
    <property type="entry name" value="Spermadhesin, CUB domain"/>
    <property type="match status" value="1"/>
</dbReference>
<dbReference type="InterPro" id="IPR036055">
    <property type="entry name" value="LDL_receptor-like_sf"/>
</dbReference>
<evidence type="ECO:0000313" key="17">
    <source>
        <dbReference type="EMBL" id="KAK7088053.1"/>
    </source>
</evidence>
<feature type="domain" description="C-type lectin" evidence="15">
    <location>
        <begin position="194"/>
        <end position="319"/>
    </location>
</feature>
<dbReference type="InterPro" id="IPR001611">
    <property type="entry name" value="Leu-rich_rpt"/>
</dbReference>
<feature type="chain" id="PRO_5042899347" description="G-protein coupled receptor GRL101" evidence="14">
    <location>
        <begin position="25"/>
        <end position="1185"/>
    </location>
</feature>
<feature type="disulfide bond" evidence="12">
    <location>
        <begin position="427"/>
        <end position="439"/>
    </location>
</feature>
<feature type="disulfide bond" evidence="12">
    <location>
        <begin position="434"/>
        <end position="452"/>
    </location>
</feature>
<dbReference type="Gene3D" id="2.60.120.290">
    <property type="entry name" value="Spermadhesin, CUB domain"/>
    <property type="match status" value="1"/>
</dbReference>
<feature type="signal peptide" evidence="14">
    <location>
        <begin position="1"/>
        <end position="24"/>
    </location>
</feature>
<evidence type="ECO:0008006" key="19">
    <source>
        <dbReference type="Google" id="ProtNLM"/>
    </source>
</evidence>
<keyword evidence="9 12" id="KW-1015">Disulfide bond</keyword>
<dbReference type="PRINTS" id="PR00261">
    <property type="entry name" value="LDLRECEPTOR"/>
</dbReference>
<keyword evidence="6 13" id="KW-1133">Transmembrane helix</keyword>
<keyword evidence="18" id="KW-1185">Reference proteome</keyword>
<keyword evidence="8 13" id="KW-0472">Membrane</keyword>
<keyword evidence="5" id="KW-0677">Repeat</keyword>
<dbReference type="PANTHER" id="PTHR24372">
    <property type="entry name" value="GLYCOPROTEIN HORMONE RECEPTOR"/>
    <property type="match status" value="1"/>
</dbReference>
<dbReference type="PROSITE" id="PS50041">
    <property type="entry name" value="C_TYPE_LECTIN_2"/>
    <property type="match status" value="1"/>
</dbReference>
<feature type="transmembrane region" description="Helical" evidence="13">
    <location>
        <begin position="1058"/>
        <end position="1085"/>
    </location>
</feature>
<dbReference type="Pfam" id="PF13855">
    <property type="entry name" value="LRR_8"/>
    <property type="match status" value="1"/>
</dbReference>
<dbReference type="PROSITE" id="PS01209">
    <property type="entry name" value="LDLRA_1"/>
    <property type="match status" value="1"/>
</dbReference>
<dbReference type="GO" id="GO:0007189">
    <property type="term" value="P:adenylate cyclase-activating G protein-coupled receptor signaling pathway"/>
    <property type="evidence" value="ECO:0007669"/>
    <property type="project" value="TreeGrafter"/>
</dbReference>
<dbReference type="InterPro" id="IPR035914">
    <property type="entry name" value="Sperma_CUB_dom_sf"/>
</dbReference>
<keyword evidence="2" id="KW-1003">Cell membrane</keyword>
<keyword evidence="4 13" id="KW-0812">Transmembrane</keyword>
<dbReference type="InterPro" id="IPR000276">
    <property type="entry name" value="GPCR_Rhodpsn"/>
</dbReference>
<feature type="transmembrane region" description="Helical" evidence="13">
    <location>
        <begin position="966"/>
        <end position="987"/>
    </location>
</feature>
<dbReference type="CDD" id="cd00112">
    <property type="entry name" value="LDLa"/>
    <property type="match status" value="4"/>
</dbReference>
<feature type="transmembrane region" description="Helical" evidence="13">
    <location>
        <begin position="1007"/>
        <end position="1027"/>
    </location>
</feature>
<dbReference type="Gene3D" id="4.10.400.10">
    <property type="entry name" value="Low-density Lipoprotein Receptor"/>
    <property type="match status" value="4"/>
</dbReference>
<feature type="transmembrane region" description="Helical" evidence="13">
    <location>
        <begin position="886"/>
        <end position="909"/>
    </location>
</feature>
<evidence type="ECO:0000256" key="7">
    <source>
        <dbReference type="ARBA" id="ARBA00023040"/>
    </source>
</evidence>
<dbReference type="InterPro" id="IPR016186">
    <property type="entry name" value="C-type_lectin-like/link_sf"/>
</dbReference>
<evidence type="ECO:0000256" key="10">
    <source>
        <dbReference type="ARBA" id="ARBA00023170"/>
    </source>
</evidence>
<dbReference type="SUPFAM" id="SSF57424">
    <property type="entry name" value="LDL receptor-like module"/>
    <property type="match status" value="5"/>
</dbReference>
<feature type="disulfide bond" evidence="12">
    <location>
        <begin position="498"/>
        <end position="510"/>
    </location>
</feature>
<dbReference type="Pfam" id="PF00057">
    <property type="entry name" value="Ldl_recept_a"/>
    <property type="match status" value="3"/>
</dbReference>
<feature type="transmembrane region" description="Helical" evidence="13">
    <location>
        <begin position="1106"/>
        <end position="1128"/>
    </location>
</feature>
<dbReference type="Proteomes" id="UP001374579">
    <property type="component" value="Unassembled WGS sequence"/>
</dbReference>
<dbReference type="GO" id="GO:0005886">
    <property type="term" value="C:plasma membrane"/>
    <property type="evidence" value="ECO:0007669"/>
    <property type="project" value="UniProtKB-SubCell"/>
</dbReference>
<evidence type="ECO:0000256" key="5">
    <source>
        <dbReference type="ARBA" id="ARBA00022737"/>
    </source>
</evidence>
<feature type="transmembrane region" description="Helical" evidence="13">
    <location>
        <begin position="921"/>
        <end position="946"/>
    </location>
</feature>
<dbReference type="InterPro" id="IPR001304">
    <property type="entry name" value="C-type_lectin-like"/>
</dbReference>
<dbReference type="InterPro" id="IPR002172">
    <property type="entry name" value="LDrepeatLR_classA_rpt"/>
</dbReference>
<dbReference type="PROSITE" id="PS51450">
    <property type="entry name" value="LRR"/>
    <property type="match status" value="2"/>
</dbReference>
<name>A0AAN9FWQ2_9CAEN</name>
<dbReference type="PANTHER" id="PTHR24372:SF77">
    <property type="entry name" value="G-PROTEIN COUPLED RECEPTORS FAMILY 1 PROFILE DOMAIN-CONTAINING PROTEIN"/>
    <property type="match status" value="1"/>
</dbReference>
<comment type="caution">
    <text evidence="17">The sequence shown here is derived from an EMBL/GenBank/DDBJ whole genome shotgun (WGS) entry which is preliminary data.</text>
</comment>
<dbReference type="GO" id="GO:0009755">
    <property type="term" value="P:hormone-mediated signaling pathway"/>
    <property type="evidence" value="ECO:0007669"/>
    <property type="project" value="TreeGrafter"/>
</dbReference>
<feature type="disulfide bond" evidence="12">
    <location>
        <begin position="572"/>
        <end position="584"/>
    </location>
</feature>
<evidence type="ECO:0000313" key="18">
    <source>
        <dbReference type="Proteomes" id="UP001374579"/>
    </source>
</evidence>
<dbReference type="SUPFAM" id="SSF52058">
    <property type="entry name" value="L domain-like"/>
    <property type="match status" value="1"/>
</dbReference>
<dbReference type="InterPro" id="IPR023415">
    <property type="entry name" value="LDLR_class-A_CS"/>
</dbReference>
<feature type="disulfide bond" evidence="12">
    <location>
        <begin position="630"/>
        <end position="645"/>
    </location>
</feature>
<dbReference type="GO" id="GO:0008528">
    <property type="term" value="F:G protein-coupled peptide receptor activity"/>
    <property type="evidence" value="ECO:0007669"/>
    <property type="project" value="TreeGrafter"/>
</dbReference>
<dbReference type="InterPro" id="IPR003591">
    <property type="entry name" value="Leu-rich_rpt_typical-subtyp"/>
</dbReference>
<feature type="disulfide bond" evidence="12">
    <location>
        <begin position="579"/>
        <end position="597"/>
    </location>
</feature>
<evidence type="ECO:0000256" key="14">
    <source>
        <dbReference type="SAM" id="SignalP"/>
    </source>
</evidence>
<dbReference type="SUPFAM" id="SSF56436">
    <property type="entry name" value="C-type lectin-like"/>
    <property type="match status" value="1"/>
</dbReference>
<keyword evidence="7" id="KW-0297">G-protein coupled receptor</keyword>
<evidence type="ECO:0000256" key="11">
    <source>
        <dbReference type="ARBA" id="ARBA00023224"/>
    </source>
</evidence>
<evidence type="ECO:0000256" key="2">
    <source>
        <dbReference type="ARBA" id="ARBA00022475"/>
    </source>
</evidence>
<comment type="subcellular location">
    <subcellularLocation>
        <location evidence="1">Cell membrane</location>
        <topology evidence="1">Multi-pass membrane protein</topology>
    </subcellularLocation>
</comment>
<keyword evidence="3" id="KW-0433">Leucine-rich repeat</keyword>
<keyword evidence="14" id="KW-0732">Signal</keyword>
<dbReference type="Gene3D" id="1.20.1070.10">
    <property type="entry name" value="Rhodopsin 7-helix transmembrane proteins"/>
    <property type="match status" value="1"/>
</dbReference>
<dbReference type="PROSITE" id="PS50068">
    <property type="entry name" value="LDLRA_2"/>
    <property type="match status" value="4"/>
</dbReference>
<dbReference type="AlphaFoldDB" id="A0AAN9FWQ2"/>
<organism evidence="17 18">
    <name type="scientific">Littorina saxatilis</name>
    <dbReference type="NCBI Taxonomy" id="31220"/>
    <lineage>
        <taxon>Eukaryota</taxon>
        <taxon>Metazoa</taxon>
        <taxon>Spiralia</taxon>
        <taxon>Lophotrochozoa</taxon>
        <taxon>Mollusca</taxon>
        <taxon>Gastropoda</taxon>
        <taxon>Caenogastropoda</taxon>
        <taxon>Littorinimorpha</taxon>
        <taxon>Littorinoidea</taxon>
        <taxon>Littorinidae</taxon>
        <taxon>Littorina</taxon>
    </lineage>
</organism>
<dbReference type="SMART" id="SM00369">
    <property type="entry name" value="LRR_TYP"/>
    <property type="match status" value="3"/>
</dbReference>
<comment type="caution">
    <text evidence="12">Lacks conserved residue(s) required for the propagation of feature annotation.</text>
</comment>
<dbReference type="InterPro" id="IPR017452">
    <property type="entry name" value="GPCR_Rhodpsn_7TM"/>
</dbReference>
<dbReference type="PROSITE" id="PS50262">
    <property type="entry name" value="G_PROTEIN_RECEP_F1_2"/>
    <property type="match status" value="1"/>
</dbReference>
<reference evidence="17 18" key="1">
    <citation type="submission" date="2024-02" db="EMBL/GenBank/DDBJ databases">
        <title>Chromosome-scale genome assembly of the rough periwinkle Littorina saxatilis.</title>
        <authorList>
            <person name="De Jode A."/>
            <person name="Faria R."/>
            <person name="Formenti G."/>
            <person name="Sims Y."/>
            <person name="Smith T.P."/>
            <person name="Tracey A."/>
            <person name="Wood J.M.D."/>
            <person name="Zagrodzka Z.B."/>
            <person name="Johannesson K."/>
            <person name="Butlin R.K."/>
            <person name="Leder E.H."/>
        </authorList>
    </citation>
    <scope>NUCLEOTIDE SEQUENCE [LARGE SCALE GENOMIC DNA]</scope>
    <source>
        <strain evidence="17">Snail1</strain>
        <tissue evidence="17">Muscle</tissue>
    </source>
</reference>
<feature type="disulfide bond" evidence="12">
    <location>
        <begin position="517"/>
        <end position="532"/>
    </location>
</feature>
<feature type="disulfide bond" evidence="12">
    <location>
        <begin position="505"/>
        <end position="523"/>
    </location>
</feature>
<evidence type="ECO:0000256" key="13">
    <source>
        <dbReference type="SAM" id="Phobius"/>
    </source>
</evidence>
<dbReference type="Gene3D" id="3.80.10.10">
    <property type="entry name" value="Ribonuclease Inhibitor"/>
    <property type="match status" value="2"/>
</dbReference>
<dbReference type="PROSITE" id="PS00237">
    <property type="entry name" value="G_PROTEIN_RECEP_F1_1"/>
    <property type="match status" value="1"/>
</dbReference>
<evidence type="ECO:0000256" key="8">
    <source>
        <dbReference type="ARBA" id="ARBA00023136"/>
    </source>
</evidence>
<dbReference type="InterPro" id="IPR016187">
    <property type="entry name" value="CTDL_fold"/>
</dbReference>
<sequence>MAGLVKLFGIISLSLVWRPKVVHMAYQKLPDYSVSDTVGYVTSPNFQYSYLTPNNYDGTFYLNVSNTESALVSLSHIFILSGDYLKFTQISPRKTKTVRGKKNAQLWLSRSSVAVHYHTNSAGRSRGFKMTFAVLPRFLEPNLSSSNMLDCAVPHFNSFEPLISCNMLKECVGGEDEQNCTHHTSDCGPDAIDIGTKCYRLVRPEKGLSWYDAKDYCVQRGEKLVTLASPDERIYFKKLLFSMRSLQSIFVGAHLVERLQAVSMTALYKNIWQWVDGRTAFSLDMSNYAVPTCGFYSLYDYNLKPYLCSKGKDTEFICEFEKRGKVVNDDSLSEIVGTVSIDPGSVVWNVSVVQCPSDHMTRDFLFCDIHAACKASDPVKSCTAGGATVPMFLCKQSQATLPYTLVCDHERHCTDNSDEDFCQHPPCLPPLFSCRNGQCVHDNKRCDGIIHCYDGSDELCEDGGGGVKSQKSSLFPGSVYTDKSGIYHAELANETDHCPPMYFLCPGQFCVPTYLRCNGVKDCPGGEDEQLCDVSLWRWPATGRWNSIFPGVIYLDGVGNYWVEPMPTSKTCPETHFLCQNYYCLPIYLRCNGIEDCPGREDEAGCDSYTCPGFYRCRGSKVCLHADNVCDGVPQCPEQDDELLCDLSCPDQCHCQGLAFVCSTSFSASSYPALRYLDASGSGMTPGDLTDNLYLIHLRLSNCGIISIPFNLTLSNLQELDLSWNKLTQLDMHWFSLLRNLRVLTLTGNPIVKITDSALLRPTTIQLLSIDLSQTRATVFSSRSFRSTPDVRVLNISWSLLETITNEGFRDFLPQLETLDVRGSPLKQYPNDLLRDLAFLNVVYADNYKLCCEAMLPENFDQRYCYAEQDLLASCEDLLKSNTYRIFLWTFAALSIVGNFGSFAARVYLHSEGEAVGSFSVFVTNLSIADLFMGVYLAIIGVADLIYHGEYLWHDDEWKNSTACKIAGFLSLVSCEVSAIIICLITLDRFLVLRFPFSRLHFQRTSALITCGLIWMAGVVLAAVPLLPMTSHWKFYSQTGICIPLPFSGSESSHGYDYTFSVLILLNLVLFLLIAVGQALVYWSIRRNSLASSASKKSKDATIARRLTTVVVSDFLCWFPIALLGVLATTGTPIPGEVNVAVAIFVLPFNSALNPFLYTLNLILEKRNKAQEVQLLKRLENDIAE</sequence>
<keyword evidence="10" id="KW-0675">Receptor</keyword>